<evidence type="ECO:0000259" key="2">
    <source>
        <dbReference type="Pfam" id="PF01345"/>
    </source>
</evidence>
<dbReference type="AlphaFoldDB" id="A0A7Y6A1U9"/>
<dbReference type="GO" id="GO:0016020">
    <property type="term" value="C:membrane"/>
    <property type="evidence" value="ECO:0007669"/>
    <property type="project" value="InterPro"/>
</dbReference>
<dbReference type="Pfam" id="PF01345">
    <property type="entry name" value="DUF11"/>
    <property type="match status" value="1"/>
</dbReference>
<feature type="domain" description="RapA2 cadherin-like" evidence="3">
    <location>
        <begin position="477"/>
        <end position="535"/>
    </location>
</feature>
<dbReference type="EMBL" id="JABMCI010000066">
    <property type="protein sequence ID" value="NUU18239.1"/>
    <property type="molecule type" value="Genomic_DNA"/>
</dbReference>
<feature type="compositionally biased region" description="Basic residues" evidence="1">
    <location>
        <begin position="821"/>
        <end position="834"/>
    </location>
</feature>
<dbReference type="Gene3D" id="2.60.40.10">
    <property type="entry name" value="Immunoglobulins"/>
    <property type="match status" value="1"/>
</dbReference>
<feature type="region of interest" description="Disordered" evidence="1">
    <location>
        <begin position="766"/>
        <end position="834"/>
    </location>
</feature>
<feature type="compositionally biased region" description="Polar residues" evidence="1">
    <location>
        <begin position="455"/>
        <end position="468"/>
    </location>
</feature>
<dbReference type="RefSeq" id="WP_175348148.1">
    <property type="nucleotide sequence ID" value="NZ_JABMCI010000066.1"/>
</dbReference>
<evidence type="ECO:0000313" key="4">
    <source>
        <dbReference type="EMBL" id="NUU18239.1"/>
    </source>
</evidence>
<accession>A0A7Y6A1U9</accession>
<evidence type="ECO:0000256" key="1">
    <source>
        <dbReference type="SAM" id="MobiDB-lite"/>
    </source>
</evidence>
<dbReference type="Gene3D" id="2.60.40.3440">
    <property type="match status" value="2"/>
</dbReference>
<dbReference type="GO" id="GO:0005975">
    <property type="term" value="P:carbohydrate metabolic process"/>
    <property type="evidence" value="ECO:0007669"/>
    <property type="project" value="UniProtKB-ARBA"/>
</dbReference>
<dbReference type="Pfam" id="PF17803">
    <property type="entry name" value="Cadherin_4"/>
    <property type="match status" value="1"/>
</dbReference>
<evidence type="ECO:0000313" key="5">
    <source>
        <dbReference type="Proteomes" id="UP000565724"/>
    </source>
</evidence>
<comment type="caution">
    <text evidence="4">The sequence shown here is derived from an EMBL/GenBank/DDBJ whole genome shotgun (WGS) entry which is preliminary data.</text>
</comment>
<dbReference type="GO" id="GO:0005509">
    <property type="term" value="F:calcium ion binding"/>
    <property type="evidence" value="ECO:0007669"/>
    <property type="project" value="InterPro"/>
</dbReference>
<dbReference type="InterPro" id="IPR015919">
    <property type="entry name" value="Cadherin-like_sf"/>
</dbReference>
<dbReference type="Pfam" id="PF17963">
    <property type="entry name" value="Big_9"/>
    <property type="match status" value="2"/>
</dbReference>
<gene>
    <name evidence="4" type="ORF">HP550_13360</name>
</gene>
<feature type="domain" description="DUF11" evidence="2">
    <location>
        <begin position="351"/>
        <end position="461"/>
    </location>
</feature>
<reference evidence="4 5" key="1">
    <citation type="submission" date="2020-05" db="EMBL/GenBank/DDBJ databases">
        <title>Genome Sequencing of Type Strains.</title>
        <authorList>
            <person name="Lemaire J.F."/>
            <person name="Inderbitzin P."/>
            <person name="Gregorio O.A."/>
            <person name="Collins S.B."/>
            <person name="Wespe N."/>
            <person name="Knight-Connoni V."/>
        </authorList>
    </citation>
    <scope>NUCLEOTIDE SEQUENCE [LARGE SCALE GENOMIC DNA]</scope>
    <source>
        <strain evidence="4 5">ATCC 25174</strain>
    </source>
</reference>
<evidence type="ECO:0000259" key="3">
    <source>
        <dbReference type="Pfam" id="PF17803"/>
    </source>
</evidence>
<dbReference type="NCBIfam" id="TIGR01451">
    <property type="entry name" value="B_ant_repeat"/>
    <property type="match status" value="1"/>
</dbReference>
<dbReference type="CDD" id="cd11304">
    <property type="entry name" value="Cadherin_repeat"/>
    <property type="match status" value="1"/>
</dbReference>
<dbReference type="InterPro" id="IPR001434">
    <property type="entry name" value="OmcB-like_DUF11"/>
</dbReference>
<sequence length="834" mass="82486">MGRGAVAWRVPRRASALLVLLLAVVVLGPTTAVRADFATQCATPDRTVAAGDTSIAVAPGETVLVATGFTGGIDALPAGGTLCVAPGATLTGLYLNNAAGAVVVAAGGALELPSVAVSAGFSLELEGTASFAGLNVNGAAFVHVAAGAELTVLGSFSPAAGTFLNEGTFQVEGAIILNGPVAFENTGTLSVLGSATVNGPLVNAGLATFAGGLTVNGSGALHNTCTVEVTGDLAHNGTGSTNGGLVEVSGNLANNGTWSQTHDGLVGAVGLTDDGAVTGYGGFRFSGSTSVQGSFVGDSPDDPVRVQSVAPPGQVFDVQTGTVANASRSTVDLPSSLPACAALPGPGESADVEVSKSGPATVLEGGVVTYAVTVRNGGRAAAADVVVTDPLPAGFALDPASTTGSLVGGSLVWQLGTLAADQVVTLTFSGAATAAAGSTLLNVVSSTSTTVDPTPANNDGSSGSSRVSTEVVAAPPPPNQPPVADDLTRDTTTGVLVVGAVTASDPDPGQTLRFTLATAPANGTVYLSPSGGLVYVSDRDFAGIETFMFEACDNASPTPACDTATVTVNVRPRATDDVAVTSADTPVVVPVVSNDTAGAPLDPVVVTSPANGSVTLDPASGAAVYTPTAGFTGTDTFVYRICSPTEPTFCDTATVVVDVLPPNLPPTVAPLTLTTTVGAPVAGTLDVADSNAGDVVTTFVGVPPRTGTASVGPDGSTVYRPRAGFAGRDFYGDVVCDDGIPQLCTTGRVTVEVLPVAVADAATTPEGTPVDVEIGANDQGAVVRPTWPRARPTGRSPSPGARRGTCPPRGSPARTRSSTRSARRPHRTSARPRA</sequence>
<dbReference type="InterPro" id="IPR047589">
    <property type="entry name" value="DUF11_rpt"/>
</dbReference>
<organism evidence="4 5">
    <name type="scientific">Cellulomonas humilata</name>
    <dbReference type="NCBI Taxonomy" id="144055"/>
    <lineage>
        <taxon>Bacteria</taxon>
        <taxon>Bacillati</taxon>
        <taxon>Actinomycetota</taxon>
        <taxon>Actinomycetes</taxon>
        <taxon>Micrococcales</taxon>
        <taxon>Cellulomonadaceae</taxon>
        <taxon>Cellulomonas</taxon>
    </lineage>
</organism>
<proteinExistence type="predicted"/>
<dbReference type="InterPro" id="IPR013783">
    <property type="entry name" value="Ig-like_fold"/>
</dbReference>
<feature type="region of interest" description="Disordered" evidence="1">
    <location>
        <begin position="447"/>
        <end position="486"/>
    </location>
</feature>
<dbReference type="SUPFAM" id="SSF49313">
    <property type="entry name" value="Cadherin-like"/>
    <property type="match status" value="1"/>
</dbReference>
<dbReference type="Proteomes" id="UP000565724">
    <property type="component" value="Unassembled WGS sequence"/>
</dbReference>
<keyword evidence="5" id="KW-1185">Reference proteome</keyword>
<protein>
    <submittedName>
        <fullName evidence="4">DUF11 domain-containing protein</fullName>
    </submittedName>
</protein>
<dbReference type="InterPro" id="IPR040853">
    <property type="entry name" value="RapA2_cadherin-like"/>
</dbReference>
<feature type="compositionally biased region" description="Low complexity" evidence="1">
    <location>
        <begin position="807"/>
        <end position="820"/>
    </location>
</feature>
<name>A0A7Y6A1U9_9CELL</name>